<feature type="domain" description="Aspartyl/asparaginy/proline hydroxylase" evidence="1">
    <location>
        <begin position="5"/>
        <end position="164"/>
    </location>
</feature>
<protein>
    <submittedName>
        <fullName evidence="2">Aspartyl/asparaginyl beta-hydroxylase domain-containing protein</fullName>
    </submittedName>
</protein>
<sequence>MNIDIQAIQKEVMQLSSDWQLHLNIKDYAGSWSALSLRSPGGKANNIIPQLLSDTQVFEDTPLMTQCPAIQKVIAGLECPVCSVRLLNLTSGSVIKPHKDADLAFEKGEARLHIPIFTNEKVLFYSEDELVPMREGECWYLNANLIHSVENNSNSDRIHLVIDCMVNDWLKDIFDNAEKSEKEDVENIEETLLVIDELKRSNTPATLAWAASLESRLKQNVLN</sequence>
<dbReference type="SUPFAM" id="SSF51197">
    <property type="entry name" value="Clavaminate synthase-like"/>
    <property type="match status" value="1"/>
</dbReference>
<dbReference type="InterPro" id="IPR007803">
    <property type="entry name" value="Asp/Arg/Pro-Hydrxlase"/>
</dbReference>
<dbReference type="Proteomes" id="UP001560573">
    <property type="component" value="Unassembled WGS sequence"/>
</dbReference>
<evidence type="ECO:0000259" key="1">
    <source>
        <dbReference type="Pfam" id="PF05118"/>
    </source>
</evidence>
<name>A0ABV3ZK29_9BACT</name>
<comment type="caution">
    <text evidence="2">The sequence shown here is derived from an EMBL/GenBank/DDBJ whole genome shotgun (WGS) entry which is preliminary data.</text>
</comment>
<dbReference type="Pfam" id="PF05118">
    <property type="entry name" value="Asp_Arg_Hydrox"/>
    <property type="match status" value="1"/>
</dbReference>
<evidence type="ECO:0000313" key="3">
    <source>
        <dbReference type="Proteomes" id="UP001560573"/>
    </source>
</evidence>
<organism evidence="2 3">
    <name type="scientific">Danxiaibacter flavus</name>
    <dbReference type="NCBI Taxonomy" id="3049108"/>
    <lineage>
        <taxon>Bacteria</taxon>
        <taxon>Pseudomonadati</taxon>
        <taxon>Bacteroidota</taxon>
        <taxon>Chitinophagia</taxon>
        <taxon>Chitinophagales</taxon>
        <taxon>Chitinophagaceae</taxon>
        <taxon>Danxiaibacter</taxon>
    </lineage>
</organism>
<gene>
    <name evidence="2" type="ORF">QTN47_14880</name>
</gene>
<dbReference type="Gene3D" id="2.60.120.330">
    <property type="entry name" value="B-lactam Antibiotic, Isopenicillin N Synthase, Chain"/>
    <property type="match status" value="1"/>
</dbReference>
<keyword evidence="3" id="KW-1185">Reference proteome</keyword>
<dbReference type="EMBL" id="JAULBC010000004">
    <property type="protein sequence ID" value="MEX6688789.1"/>
    <property type="molecule type" value="Genomic_DNA"/>
</dbReference>
<reference evidence="2 3" key="1">
    <citation type="submission" date="2023-07" db="EMBL/GenBank/DDBJ databases">
        <authorList>
            <person name="Lian W.-H."/>
        </authorList>
    </citation>
    <scope>NUCLEOTIDE SEQUENCE [LARGE SCALE GENOMIC DNA]</scope>
    <source>
        <strain evidence="2 3">SYSU DXS3180</strain>
    </source>
</reference>
<dbReference type="InterPro" id="IPR027443">
    <property type="entry name" value="IPNS-like_sf"/>
</dbReference>
<proteinExistence type="predicted"/>
<evidence type="ECO:0000313" key="2">
    <source>
        <dbReference type="EMBL" id="MEX6688789.1"/>
    </source>
</evidence>
<accession>A0ABV3ZK29</accession>